<keyword evidence="2" id="KW-1185">Reference proteome</keyword>
<name>A0A1W1WPL4_SULTA</name>
<sequence>MVTNVIVPTKILPMMIHGDHMMSQRTTTADRTIHGHLYLAQINHMAYYPFHDSDSGFITVGDDTARGLLFVGREIHRTERRATWTMLFRPLDMTLPIGSPLGADPLTIGASWRFPYEICDAVVRTIQHHPTSSFTVNWSETDEVC</sequence>
<dbReference type="AlphaFoldDB" id="A0A1W1WPL4"/>
<dbReference type="RefSeq" id="WP_084662201.1">
    <property type="nucleotide sequence ID" value="NZ_FWWY01000002.1"/>
</dbReference>
<evidence type="ECO:0000313" key="2">
    <source>
        <dbReference type="Proteomes" id="UP000192660"/>
    </source>
</evidence>
<organism evidence="1 2">
    <name type="scientific">Sulfobacillus thermosulfidooxidans (strain DSM 9293 / VKM B-1269 / AT-1)</name>
    <dbReference type="NCBI Taxonomy" id="929705"/>
    <lineage>
        <taxon>Bacteria</taxon>
        <taxon>Bacillati</taxon>
        <taxon>Bacillota</taxon>
        <taxon>Clostridia</taxon>
        <taxon>Eubacteriales</taxon>
        <taxon>Clostridiales Family XVII. Incertae Sedis</taxon>
        <taxon>Sulfobacillus</taxon>
    </lineage>
</organism>
<proteinExistence type="predicted"/>
<dbReference type="Proteomes" id="UP000192660">
    <property type="component" value="Unassembled WGS sequence"/>
</dbReference>
<reference evidence="2" key="1">
    <citation type="submission" date="2017-04" db="EMBL/GenBank/DDBJ databases">
        <authorList>
            <person name="Varghese N."/>
            <person name="Submissions S."/>
        </authorList>
    </citation>
    <scope>NUCLEOTIDE SEQUENCE [LARGE SCALE GENOMIC DNA]</scope>
    <source>
        <strain evidence="2">DSM 9293</strain>
    </source>
</reference>
<gene>
    <name evidence="1" type="ORF">SAMN00768000_3686</name>
</gene>
<accession>A0A1W1WPL4</accession>
<protein>
    <submittedName>
        <fullName evidence="1">Uncharacterized protein</fullName>
    </submittedName>
</protein>
<dbReference type="EMBL" id="FWWY01000002">
    <property type="protein sequence ID" value="SMC08149.1"/>
    <property type="molecule type" value="Genomic_DNA"/>
</dbReference>
<evidence type="ECO:0000313" key="1">
    <source>
        <dbReference type="EMBL" id="SMC08149.1"/>
    </source>
</evidence>